<sequence length="138" mass="16391">MIPYAKQNKGFKYLLTVIDVFSKKLKSRNHFKRAKFKIGDKVRVSRNKEVFDKGYTPNWSTEVLTITRVSPTKPYTYHLKDYYDKPIAGGFYEEELLKTKYSDIYLIEKVLKKSGNTVYVKWLSFDNTHNSWINKNDM</sequence>
<dbReference type="PANTHER" id="PTHR46585">
    <property type="entry name" value="INTEGRASE CORE DOMAIN CONTAINING PROTEIN"/>
    <property type="match status" value="1"/>
</dbReference>
<reference evidence="2" key="1">
    <citation type="submission" date="2021-01" db="UniProtKB">
        <authorList>
            <consortium name="EnsemblMetazoa"/>
        </authorList>
    </citation>
    <scope>IDENTIFICATION</scope>
</reference>
<dbReference type="PANTHER" id="PTHR46585:SF1">
    <property type="entry name" value="CHROMO DOMAIN-CONTAINING PROTEIN"/>
    <property type="match status" value="1"/>
</dbReference>
<dbReference type="OrthoDB" id="7680611at2759"/>
<evidence type="ECO:0000313" key="2">
    <source>
        <dbReference type="EnsemblMetazoa" id="XP_031779860"/>
    </source>
</evidence>
<dbReference type="KEGG" id="nvi:103316163"/>
<dbReference type="Proteomes" id="UP000002358">
    <property type="component" value="Unassembled WGS sequence"/>
</dbReference>
<protein>
    <recommendedName>
        <fullName evidence="1">Chromo domain-containing protein</fullName>
    </recommendedName>
</protein>
<keyword evidence="3" id="KW-1185">Reference proteome</keyword>
<dbReference type="RefSeq" id="XP_031779860.1">
    <property type="nucleotide sequence ID" value="XM_031924000.1"/>
</dbReference>
<evidence type="ECO:0000259" key="1">
    <source>
        <dbReference type="PROSITE" id="PS50013"/>
    </source>
</evidence>
<dbReference type="GeneID" id="103316163"/>
<dbReference type="PROSITE" id="PS50013">
    <property type="entry name" value="CHROMO_2"/>
    <property type="match status" value="1"/>
</dbReference>
<dbReference type="AlphaFoldDB" id="A0A7M7Q2J6"/>
<dbReference type="SMR" id="A0A7M7Q2J6"/>
<organism evidence="2 3">
    <name type="scientific">Nasonia vitripennis</name>
    <name type="common">Parasitic wasp</name>
    <dbReference type="NCBI Taxonomy" id="7425"/>
    <lineage>
        <taxon>Eukaryota</taxon>
        <taxon>Metazoa</taxon>
        <taxon>Ecdysozoa</taxon>
        <taxon>Arthropoda</taxon>
        <taxon>Hexapoda</taxon>
        <taxon>Insecta</taxon>
        <taxon>Pterygota</taxon>
        <taxon>Neoptera</taxon>
        <taxon>Endopterygota</taxon>
        <taxon>Hymenoptera</taxon>
        <taxon>Apocrita</taxon>
        <taxon>Proctotrupomorpha</taxon>
        <taxon>Chalcidoidea</taxon>
        <taxon>Pteromalidae</taxon>
        <taxon>Pteromalinae</taxon>
        <taxon>Nasonia</taxon>
    </lineage>
</organism>
<feature type="domain" description="Chromo" evidence="1">
    <location>
        <begin position="105"/>
        <end position="138"/>
    </location>
</feature>
<dbReference type="InParanoid" id="A0A7M7Q2J6"/>
<name>A0A7M7Q2J6_NASVI</name>
<dbReference type="EnsemblMetazoa" id="XM_031924000">
    <property type="protein sequence ID" value="XP_031779860"/>
    <property type="gene ID" value="LOC103316163"/>
</dbReference>
<proteinExistence type="predicted"/>
<accession>A0A7M7Q2J6</accession>
<evidence type="ECO:0000313" key="3">
    <source>
        <dbReference type="Proteomes" id="UP000002358"/>
    </source>
</evidence>
<dbReference type="InterPro" id="IPR000953">
    <property type="entry name" value="Chromo/chromo_shadow_dom"/>
</dbReference>